<protein>
    <submittedName>
        <fullName evidence="1">Uncharacterized protein</fullName>
    </submittedName>
</protein>
<gene>
    <name evidence="1" type="ORF">CO168_02395</name>
</gene>
<dbReference type="EMBL" id="PFWO01000045">
    <property type="protein sequence ID" value="PJA50953.1"/>
    <property type="molecule type" value="Genomic_DNA"/>
</dbReference>
<reference evidence="2" key="1">
    <citation type="submission" date="2017-09" db="EMBL/GenBank/DDBJ databases">
        <title>Depth-based differentiation of microbial function through sediment-hosted aquifers and enrichment of novel symbionts in the deep terrestrial subsurface.</title>
        <authorList>
            <person name="Probst A.J."/>
            <person name="Ladd B."/>
            <person name="Jarett J.K."/>
            <person name="Geller-Mcgrath D.E."/>
            <person name="Sieber C.M.K."/>
            <person name="Emerson J.B."/>
            <person name="Anantharaman K."/>
            <person name="Thomas B.C."/>
            <person name="Malmstrom R."/>
            <person name="Stieglmeier M."/>
            <person name="Klingl A."/>
            <person name="Woyke T."/>
            <person name="Ryan C.M."/>
            <person name="Banfield J.F."/>
        </authorList>
    </citation>
    <scope>NUCLEOTIDE SEQUENCE [LARGE SCALE GENOMIC DNA]</scope>
</reference>
<organism evidence="1 2">
    <name type="scientific">Candidatus Shapirobacteria bacterium CG_4_9_14_3_um_filter_36_12</name>
    <dbReference type="NCBI Taxonomy" id="1974877"/>
    <lineage>
        <taxon>Bacteria</taxon>
        <taxon>Candidatus Shapironibacteriota</taxon>
    </lineage>
</organism>
<accession>A0A2M7XMZ2</accession>
<comment type="caution">
    <text evidence="1">The sequence shown here is derived from an EMBL/GenBank/DDBJ whole genome shotgun (WGS) entry which is preliminary data.</text>
</comment>
<name>A0A2M7XMZ2_9BACT</name>
<evidence type="ECO:0000313" key="2">
    <source>
        <dbReference type="Proteomes" id="UP000230518"/>
    </source>
</evidence>
<sequence>MASNKVQIEIPGTFTESEILKISAARNAGIKMSNDADHVADSGAQLYASFENNLGLVERTLGLPLKFRVSKQVFAEICTLAGRVNL</sequence>
<dbReference type="Proteomes" id="UP000230518">
    <property type="component" value="Unassembled WGS sequence"/>
</dbReference>
<evidence type="ECO:0000313" key="1">
    <source>
        <dbReference type="EMBL" id="PJA50953.1"/>
    </source>
</evidence>
<proteinExistence type="predicted"/>
<dbReference type="AlphaFoldDB" id="A0A2M7XMZ2"/>